<evidence type="ECO:0008006" key="10">
    <source>
        <dbReference type="Google" id="ProtNLM"/>
    </source>
</evidence>
<protein>
    <recommendedName>
        <fullName evidence="10">7-alpha-hydroxycholest-4-en-3-one 12-alpha-hydroxylase</fullName>
    </recommendedName>
</protein>
<name>A0A0J9UGF3_FUSO4</name>
<dbReference type="InterPro" id="IPR053007">
    <property type="entry name" value="CYP450_monoxygenase_sec-met"/>
</dbReference>
<dbReference type="KEGG" id="fox:FOXG_18416"/>
<dbReference type="InterPro" id="IPR001128">
    <property type="entry name" value="Cyt_P450"/>
</dbReference>
<feature type="binding site" description="axial binding residue" evidence="6">
    <location>
        <position position="437"/>
    </location>
    <ligand>
        <name>heme</name>
        <dbReference type="ChEBI" id="CHEBI:30413"/>
    </ligand>
    <ligandPart>
        <name>Fe</name>
        <dbReference type="ChEBI" id="CHEBI:18248"/>
    </ligandPart>
</feature>
<dbReference type="GeneID" id="28959122"/>
<keyword evidence="4 6" id="KW-0408">Iron</keyword>
<keyword evidence="5 7" id="KW-0503">Monooxygenase</keyword>
<reference evidence="8" key="1">
    <citation type="submission" date="2007-04" db="EMBL/GenBank/DDBJ databases">
        <authorList>
            <consortium name="The Broad Institute Genome Sequencing Platform"/>
            <person name="Birren B."/>
            <person name="Lander E."/>
            <person name="Galagan J."/>
            <person name="Nusbaum C."/>
            <person name="Devon K."/>
            <person name="Ma L.-J."/>
            <person name="Jaffe D."/>
            <person name="Butler J."/>
            <person name="Alvarez P."/>
            <person name="Gnerre S."/>
            <person name="Grabherr M."/>
            <person name="Kleber M."/>
            <person name="Mauceli E."/>
            <person name="Brockman W."/>
            <person name="MacCallum I.A."/>
            <person name="Young S."/>
            <person name="LaButti K."/>
            <person name="DeCaprio D."/>
            <person name="Crawford M."/>
            <person name="Koehrsen M."/>
            <person name="Engels R."/>
            <person name="Montgomery P."/>
            <person name="Pearson M."/>
            <person name="Howarth C."/>
            <person name="Larson L."/>
            <person name="White J."/>
            <person name="O'Leary S."/>
            <person name="Kodira C."/>
            <person name="Zeng Q."/>
            <person name="Yandava C."/>
            <person name="Alvarado L."/>
            <person name="Kistler C."/>
            <person name="Shim W.-B."/>
            <person name="Kang S."/>
            <person name="Woloshuk C."/>
        </authorList>
    </citation>
    <scope>NUCLEOTIDE SEQUENCE</scope>
    <source>
        <strain evidence="8">4287</strain>
    </source>
</reference>
<dbReference type="GO" id="GO:0020037">
    <property type="term" value="F:heme binding"/>
    <property type="evidence" value="ECO:0007669"/>
    <property type="project" value="InterPro"/>
</dbReference>
<evidence type="ECO:0000313" key="9">
    <source>
        <dbReference type="Proteomes" id="UP000009097"/>
    </source>
</evidence>
<evidence type="ECO:0000256" key="2">
    <source>
        <dbReference type="ARBA" id="ARBA00010617"/>
    </source>
</evidence>
<dbReference type="AlphaFoldDB" id="A0A0J9UGF3"/>
<gene>
    <name evidence="8" type="ORF">FOXG_18416</name>
</gene>
<dbReference type="InterPro" id="IPR017972">
    <property type="entry name" value="Cyt_P450_CS"/>
</dbReference>
<evidence type="ECO:0000313" key="8">
    <source>
        <dbReference type="EMBL" id="KNA98508.1"/>
    </source>
</evidence>
<dbReference type="Gene3D" id="1.10.630.10">
    <property type="entry name" value="Cytochrome P450"/>
    <property type="match status" value="1"/>
</dbReference>
<dbReference type="RefSeq" id="XP_018236554.1">
    <property type="nucleotide sequence ID" value="XM_018398490.1"/>
</dbReference>
<dbReference type="Pfam" id="PF00067">
    <property type="entry name" value="p450"/>
    <property type="match status" value="1"/>
</dbReference>
<dbReference type="PANTHER" id="PTHR47582:SF1">
    <property type="entry name" value="P450, PUTATIVE (EUROFUNG)-RELATED"/>
    <property type="match status" value="1"/>
</dbReference>
<reference evidence="8" key="2">
    <citation type="journal article" date="2010" name="Nature">
        <title>Comparative genomics reveals mobile pathogenicity chromosomes in Fusarium.</title>
        <authorList>
            <person name="Ma L.J."/>
            <person name="van der Does H.C."/>
            <person name="Borkovich K.A."/>
            <person name="Coleman J.J."/>
            <person name="Daboussi M.J."/>
            <person name="Di Pietro A."/>
            <person name="Dufresne M."/>
            <person name="Freitag M."/>
            <person name="Grabherr M."/>
            <person name="Henrissat B."/>
            <person name="Houterman P.M."/>
            <person name="Kang S."/>
            <person name="Shim W.B."/>
            <person name="Woloshuk C."/>
            <person name="Xie X."/>
            <person name="Xu J.R."/>
            <person name="Antoniw J."/>
            <person name="Baker S.E."/>
            <person name="Bluhm B.H."/>
            <person name="Breakspear A."/>
            <person name="Brown D.W."/>
            <person name="Butchko R.A."/>
            <person name="Chapman S."/>
            <person name="Coulson R."/>
            <person name="Coutinho P.M."/>
            <person name="Danchin E.G."/>
            <person name="Diener A."/>
            <person name="Gale L.R."/>
            <person name="Gardiner D.M."/>
            <person name="Goff S."/>
            <person name="Hammond-Kosack K.E."/>
            <person name="Hilburn K."/>
            <person name="Hua-Van A."/>
            <person name="Jonkers W."/>
            <person name="Kazan K."/>
            <person name="Kodira C.D."/>
            <person name="Koehrsen M."/>
            <person name="Kumar L."/>
            <person name="Lee Y.H."/>
            <person name="Li L."/>
            <person name="Manners J.M."/>
            <person name="Miranda-Saavedra D."/>
            <person name="Mukherjee M."/>
            <person name="Park G."/>
            <person name="Park J."/>
            <person name="Park S.Y."/>
            <person name="Proctor R.H."/>
            <person name="Regev A."/>
            <person name="Ruiz-Roldan M.C."/>
            <person name="Sain D."/>
            <person name="Sakthikumar S."/>
            <person name="Sykes S."/>
            <person name="Schwartz D.C."/>
            <person name="Turgeon B.G."/>
            <person name="Wapinski I."/>
            <person name="Yoder O."/>
            <person name="Young S."/>
            <person name="Zeng Q."/>
            <person name="Zhou S."/>
            <person name="Galagan J."/>
            <person name="Cuomo C.A."/>
            <person name="Kistler H.C."/>
            <person name="Rep M."/>
        </authorList>
    </citation>
    <scope>NUCLEOTIDE SEQUENCE [LARGE SCALE GENOMIC DNA]</scope>
    <source>
        <strain evidence="8">4287</strain>
    </source>
</reference>
<dbReference type="SUPFAM" id="SSF48264">
    <property type="entry name" value="Cytochrome P450"/>
    <property type="match status" value="1"/>
</dbReference>
<dbReference type="VEuPathDB" id="FungiDB:FOXG_18416"/>
<evidence type="ECO:0000256" key="4">
    <source>
        <dbReference type="ARBA" id="ARBA00023004"/>
    </source>
</evidence>
<evidence type="ECO:0000256" key="5">
    <source>
        <dbReference type="ARBA" id="ARBA00023033"/>
    </source>
</evidence>
<evidence type="ECO:0000256" key="7">
    <source>
        <dbReference type="RuleBase" id="RU000461"/>
    </source>
</evidence>
<dbReference type="EMBL" id="DS231698">
    <property type="protein sequence ID" value="KNA98508.1"/>
    <property type="molecule type" value="Genomic_DNA"/>
</dbReference>
<dbReference type="GO" id="GO:0004497">
    <property type="term" value="F:monooxygenase activity"/>
    <property type="evidence" value="ECO:0007669"/>
    <property type="project" value="UniProtKB-KW"/>
</dbReference>
<dbReference type="CDD" id="cd11040">
    <property type="entry name" value="CYP7_CYP8-like"/>
    <property type="match status" value="1"/>
</dbReference>
<evidence type="ECO:0000256" key="3">
    <source>
        <dbReference type="ARBA" id="ARBA00022723"/>
    </source>
</evidence>
<comment type="similarity">
    <text evidence="2 7">Belongs to the cytochrome P450 family.</text>
</comment>
<keyword evidence="6 7" id="KW-0349">Heme</keyword>
<dbReference type="Proteomes" id="UP000009097">
    <property type="component" value="Unassembled WGS sequence"/>
</dbReference>
<organism evidence="8 9">
    <name type="scientific">Fusarium oxysporum f. sp. lycopersici (strain 4287 / CBS 123668 / FGSC 9935 / NRRL 34936)</name>
    <name type="common">Fusarium vascular wilt of tomato</name>
    <dbReference type="NCBI Taxonomy" id="426428"/>
    <lineage>
        <taxon>Eukaryota</taxon>
        <taxon>Fungi</taxon>
        <taxon>Dikarya</taxon>
        <taxon>Ascomycota</taxon>
        <taxon>Pezizomycotina</taxon>
        <taxon>Sordariomycetes</taxon>
        <taxon>Hypocreomycetidae</taxon>
        <taxon>Hypocreales</taxon>
        <taxon>Nectriaceae</taxon>
        <taxon>Fusarium</taxon>
        <taxon>Fusarium oxysporum species complex</taxon>
    </lineage>
</organism>
<keyword evidence="7" id="KW-0560">Oxidoreductase</keyword>
<dbReference type="InterPro" id="IPR002403">
    <property type="entry name" value="Cyt_P450_E_grp-IV"/>
</dbReference>
<dbReference type="GO" id="GO:0005506">
    <property type="term" value="F:iron ion binding"/>
    <property type="evidence" value="ECO:0007669"/>
    <property type="project" value="InterPro"/>
</dbReference>
<accession>A0A0J9UGF3</accession>
<evidence type="ECO:0000256" key="6">
    <source>
        <dbReference type="PIRSR" id="PIRSR602403-1"/>
    </source>
</evidence>
<dbReference type="GO" id="GO:0016705">
    <property type="term" value="F:oxidoreductase activity, acting on paired donors, with incorporation or reduction of molecular oxygen"/>
    <property type="evidence" value="ECO:0007669"/>
    <property type="project" value="InterPro"/>
</dbReference>
<dbReference type="PRINTS" id="PR00465">
    <property type="entry name" value="EP450IV"/>
</dbReference>
<dbReference type="PANTHER" id="PTHR47582">
    <property type="entry name" value="P450, PUTATIVE (EUROFUNG)-RELATED"/>
    <property type="match status" value="1"/>
</dbReference>
<sequence length="506" mass="57284">MMFWDNVSLPNTWVIVTLTGLLFLLSRYVSPSLESLEPPLLNPRVPLVGHIISMFSEGGGFYVRLFKERRMPICTLPMLNGKVYIINSPDLIQSALKNNDISFDPFLVEFSKAMWGLSQNAGDLISDKEYLKTGLSIIQSTLMGEPLHRLNLSALTRLMTYLNPIRPGEELDAPDVFIWLRDILTDATATALFGAKNPLTVDKAHLMWTFDKQSMFVALGVPSFITKKAINARREINNLLLTYYESGSELEDGVSDIIRDRVKFLRSTGFTDDDLAHMETLLPWVGVTNTAPTLFWLFVHVLTNPHYLSRVRAEIEEITIITNGPDGKTATFDVRKLEKCCPFLHACYQESLRHYLHSIGNRRVMEDTKVQDAQGRSYLLKKGFNIQWAPSVTHFIDEIWGPDANTFKPERFLDVSVQDEKKRRGSQLSFGGGKHLCPGRKFAFTEILGFVGVVALSFEAEGLSLPKSRDPGVGVGPRMPDWGGFDPGFRLRRREGWEDVTWVFQE</sequence>
<comment type="cofactor">
    <cofactor evidence="1 6">
        <name>heme</name>
        <dbReference type="ChEBI" id="CHEBI:30413"/>
    </cofactor>
</comment>
<dbReference type="InterPro" id="IPR036396">
    <property type="entry name" value="Cyt_P450_sf"/>
</dbReference>
<proteinExistence type="inferred from homology"/>
<evidence type="ECO:0000256" key="1">
    <source>
        <dbReference type="ARBA" id="ARBA00001971"/>
    </source>
</evidence>
<dbReference type="PROSITE" id="PS00086">
    <property type="entry name" value="CYTOCHROME_P450"/>
    <property type="match status" value="1"/>
</dbReference>
<keyword evidence="3 6" id="KW-0479">Metal-binding</keyword>
<dbReference type="OrthoDB" id="1470350at2759"/>